<dbReference type="InterPro" id="IPR000182">
    <property type="entry name" value="GNAT_dom"/>
</dbReference>
<sequence length="157" mass="16757">MIRDAVLADAADIAAFWNPQILGSVVTFNSIVKTAADVAAIIAARPCFLVVEIDGAVVGFATYDQFRGGIGYQHTMEHTIILAPASQGQGAGQELMQAVMAHARAADVHSLWAGVSAENAGGVAFHEKLGFEHVAVLPEVGRKFGRWMDLVLMQKRL</sequence>
<keyword evidence="2" id="KW-0012">Acyltransferase</keyword>
<dbReference type="RefSeq" id="WP_235226625.1">
    <property type="nucleotide sequence ID" value="NZ_JAKGAQ010000003.1"/>
</dbReference>
<dbReference type="PROSITE" id="PS51186">
    <property type="entry name" value="GNAT"/>
    <property type="match status" value="1"/>
</dbReference>
<keyword evidence="1" id="KW-0808">Transferase</keyword>
<dbReference type="Proteomes" id="UP001200557">
    <property type="component" value="Unassembled WGS sequence"/>
</dbReference>
<gene>
    <name evidence="4" type="ORF">L0664_12775</name>
</gene>
<comment type="caution">
    <text evidence="4">The sequence shown here is derived from an EMBL/GenBank/DDBJ whole genome shotgun (WGS) entry which is preliminary data.</text>
</comment>
<accession>A0ABS9CXH8</accession>
<dbReference type="EMBL" id="JAKGAQ010000003">
    <property type="protein sequence ID" value="MCF2871945.1"/>
    <property type="molecule type" value="Genomic_DNA"/>
</dbReference>
<organism evidence="4 5">
    <name type="scientific">Octadecabacter dasysiphoniae</name>
    <dbReference type="NCBI Taxonomy" id="2909341"/>
    <lineage>
        <taxon>Bacteria</taxon>
        <taxon>Pseudomonadati</taxon>
        <taxon>Pseudomonadota</taxon>
        <taxon>Alphaproteobacteria</taxon>
        <taxon>Rhodobacterales</taxon>
        <taxon>Roseobacteraceae</taxon>
        <taxon>Octadecabacter</taxon>
    </lineage>
</organism>
<reference evidence="4 5" key="1">
    <citation type="submission" date="2022-01" db="EMBL/GenBank/DDBJ databases">
        <title>Octadecabacter sp. nov., isolated from a marine alga.</title>
        <authorList>
            <person name="Jin M.S."/>
            <person name="Kim H.M."/>
            <person name="Han D.M."/>
            <person name="Jung J.J."/>
            <person name="Jeon C.O."/>
        </authorList>
    </citation>
    <scope>NUCLEOTIDE SEQUENCE [LARGE SCALE GENOMIC DNA]</scope>
    <source>
        <strain evidence="4 5">G9-8</strain>
    </source>
</reference>
<dbReference type="PANTHER" id="PTHR43072:SF23">
    <property type="entry name" value="UPF0039 PROTEIN C11D3.02C"/>
    <property type="match status" value="1"/>
</dbReference>
<evidence type="ECO:0000313" key="5">
    <source>
        <dbReference type="Proteomes" id="UP001200557"/>
    </source>
</evidence>
<evidence type="ECO:0000259" key="3">
    <source>
        <dbReference type="PROSITE" id="PS51186"/>
    </source>
</evidence>
<dbReference type="PANTHER" id="PTHR43072">
    <property type="entry name" value="N-ACETYLTRANSFERASE"/>
    <property type="match status" value="1"/>
</dbReference>
<dbReference type="Gene3D" id="3.40.630.30">
    <property type="match status" value="1"/>
</dbReference>
<proteinExistence type="predicted"/>
<dbReference type="CDD" id="cd04301">
    <property type="entry name" value="NAT_SF"/>
    <property type="match status" value="1"/>
</dbReference>
<evidence type="ECO:0000313" key="4">
    <source>
        <dbReference type="EMBL" id="MCF2871945.1"/>
    </source>
</evidence>
<dbReference type="InterPro" id="IPR016181">
    <property type="entry name" value="Acyl_CoA_acyltransferase"/>
</dbReference>
<evidence type="ECO:0000256" key="2">
    <source>
        <dbReference type="ARBA" id="ARBA00023315"/>
    </source>
</evidence>
<dbReference type="SUPFAM" id="SSF55729">
    <property type="entry name" value="Acyl-CoA N-acyltransferases (Nat)"/>
    <property type="match status" value="1"/>
</dbReference>
<keyword evidence="5" id="KW-1185">Reference proteome</keyword>
<feature type="domain" description="N-acetyltransferase" evidence="3">
    <location>
        <begin position="1"/>
        <end position="157"/>
    </location>
</feature>
<dbReference type="Pfam" id="PF00583">
    <property type="entry name" value="Acetyltransf_1"/>
    <property type="match status" value="1"/>
</dbReference>
<name>A0ABS9CXH8_9RHOB</name>
<evidence type="ECO:0000256" key="1">
    <source>
        <dbReference type="ARBA" id="ARBA00022679"/>
    </source>
</evidence>
<protein>
    <submittedName>
        <fullName evidence="4">N-acetyltransferase family protein</fullName>
    </submittedName>
</protein>